<sequence length="46" mass="5401">MTVAARKITAEPKTLIIFTQVYAEQYCEENSKYIQCGIWGNIWLYI</sequence>
<evidence type="ECO:0000313" key="2">
    <source>
        <dbReference type="Proteomes" id="UP000011864"/>
    </source>
</evidence>
<dbReference type="AlphaFoldDB" id="K7A0H4"/>
<dbReference type="Proteomes" id="UP000011864">
    <property type="component" value="Chromosome"/>
</dbReference>
<dbReference type="EMBL" id="CP003837">
    <property type="protein sequence ID" value="AGH43695.1"/>
    <property type="molecule type" value="Genomic_DNA"/>
</dbReference>
<evidence type="ECO:0000313" key="1">
    <source>
        <dbReference type="EMBL" id="AGH43695.1"/>
    </source>
</evidence>
<protein>
    <submittedName>
        <fullName evidence="1">Uncharacterized protein</fullName>
    </submittedName>
</protein>
<dbReference type="HOGENOM" id="CLU_3186879_0_0_6"/>
<reference evidence="1 2" key="1">
    <citation type="journal article" date="2013" name="Genome Announc.">
        <title>Complete Genome Sequence of Glaciecola psychrophila Strain 170T.</title>
        <authorList>
            <person name="Yin J."/>
            <person name="Chen J."/>
            <person name="Liu G."/>
            <person name="Yu Y."/>
            <person name="Song L."/>
            <person name="Wang X."/>
            <person name="Qu X."/>
        </authorList>
    </citation>
    <scope>NUCLEOTIDE SEQUENCE [LARGE SCALE GENOMIC DNA]</scope>
    <source>
        <strain evidence="1 2">170</strain>
    </source>
</reference>
<organism evidence="1 2">
    <name type="scientific">Paraglaciecola psychrophila 170</name>
    <dbReference type="NCBI Taxonomy" id="1129794"/>
    <lineage>
        <taxon>Bacteria</taxon>
        <taxon>Pseudomonadati</taxon>
        <taxon>Pseudomonadota</taxon>
        <taxon>Gammaproteobacteria</taxon>
        <taxon>Alteromonadales</taxon>
        <taxon>Alteromonadaceae</taxon>
        <taxon>Paraglaciecola</taxon>
    </lineage>
</organism>
<gene>
    <name evidence="1" type="ORF">C427_1586</name>
</gene>
<name>K7A0H4_9ALTE</name>
<accession>K7A0H4</accession>
<keyword evidence="2" id="KW-1185">Reference proteome</keyword>
<proteinExistence type="predicted"/>
<dbReference type="KEGG" id="gps:C427_1586"/>